<dbReference type="AlphaFoldDB" id="A0A9Q3I1J2"/>
<keyword evidence="2" id="KW-1185">Reference proteome</keyword>
<reference evidence="1" key="1">
    <citation type="submission" date="2021-03" db="EMBL/GenBank/DDBJ databases">
        <title>Draft genome sequence of rust myrtle Austropuccinia psidii MF-1, a brazilian biotype.</title>
        <authorList>
            <person name="Quecine M.C."/>
            <person name="Pachon D.M.R."/>
            <person name="Bonatelli M.L."/>
            <person name="Correr F.H."/>
            <person name="Franceschini L.M."/>
            <person name="Leite T.F."/>
            <person name="Margarido G.R.A."/>
            <person name="Almeida C.A."/>
            <person name="Ferrarezi J.A."/>
            <person name="Labate C.A."/>
        </authorList>
    </citation>
    <scope>NUCLEOTIDE SEQUENCE</scope>
    <source>
        <strain evidence="1">MF-1</strain>
    </source>
</reference>
<evidence type="ECO:0000313" key="2">
    <source>
        <dbReference type="Proteomes" id="UP000765509"/>
    </source>
</evidence>
<dbReference type="EMBL" id="AVOT02029935">
    <property type="protein sequence ID" value="MBW0522955.1"/>
    <property type="molecule type" value="Genomic_DNA"/>
</dbReference>
<organism evidence="1 2">
    <name type="scientific">Austropuccinia psidii MF-1</name>
    <dbReference type="NCBI Taxonomy" id="1389203"/>
    <lineage>
        <taxon>Eukaryota</taxon>
        <taxon>Fungi</taxon>
        <taxon>Dikarya</taxon>
        <taxon>Basidiomycota</taxon>
        <taxon>Pucciniomycotina</taxon>
        <taxon>Pucciniomycetes</taxon>
        <taxon>Pucciniales</taxon>
        <taxon>Sphaerophragmiaceae</taxon>
        <taxon>Austropuccinia</taxon>
    </lineage>
</organism>
<comment type="caution">
    <text evidence="1">The sequence shown here is derived from an EMBL/GenBank/DDBJ whole genome shotgun (WGS) entry which is preliminary data.</text>
</comment>
<name>A0A9Q3I1J2_9BASI</name>
<dbReference type="Proteomes" id="UP000765509">
    <property type="component" value="Unassembled WGS sequence"/>
</dbReference>
<sequence length="86" mass="9540">MTDNPSTKEVSQSVWSQWTGNFVGIYWMMIIESNNLLFHYLDQPSADLEALLACKRVCLKLDHLNINPVPSSASDGLRTAAISVVS</sequence>
<evidence type="ECO:0000313" key="1">
    <source>
        <dbReference type="EMBL" id="MBW0522955.1"/>
    </source>
</evidence>
<protein>
    <submittedName>
        <fullName evidence="1">Uncharacterized protein</fullName>
    </submittedName>
</protein>
<proteinExistence type="predicted"/>
<gene>
    <name evidence="1" type="ORF">O181_062670</name>
</gene>
<accession>A0A9Q3I1J2</accession>